<gene>
    <name evidence="8" type="primary">phnC</name>
    <name evidence="8" type="ORF">ACFOW6_12960</name>
</gene>
<dbReference type="Gene3D" id="3.40.50.300">
    <property type="entry name" value="P-loop containing nucleotide triphosphate hydrolases"/>
    <property type="match status" value="1"/>
</dbReference>
<dbReference type="PANTHER" id="PTHR43166:SF6">
    <property type="entry name" value="PHOSPHONATES IMPORT ATP-BINDING PROTEIN PHNC"/>
    <property type="match status" value="1"/>
</dbReference>
<proteinExistence type="predicted"/>
<keyword evidence="3" id="KW-0547">Nucleotide-binding</keyword>
<dbReference type="PROSITE" id="PS00211">
    <property type="entry name" value="ABC_TRANSPORTER_1"/>
    <property type="match status" value="1"/>
</dbReference>
<dbReference type="InterPro" id="IPR003439">
    <property type="entry name" value="ABC_transporter-like_ATP-bd"/>
</dbReference>
<dbReference type="Proteomes" id="UP001595799">
    <property type="component" value="Unassembled WGS sequence"/>
</dbReference>
<keyword evidence="5" id="KW-1278">Translocase</keyword>
<dbReference type="PANTHER" id="PTHR43166">
    <property type="entry name" value="AMINO ACID IMPORT ATP-BINDING PROTEIN"/>
    <property type="match status" value="1"/>
</dbReference>
<sequence>MLQIRNLTKRYAGTLALDDLSLTIPHGHMVAVIGRSGAGKSTLLRLLNRLIEPSAGTIAFDQQEITQLSGADLRRWRAQAAMIFQSYNLSPRLDVLTNVLIGASTEIPQARRLLRVYTREERLRAASILDDLGMVEKALERAERLSGGQQQRVAIARALMQSPRIILADEPVASLDPHNTRVVMDTLKWINREHGITVLCNLHSLELARSYADHVVALKDGRLEFEGSVAELTGESLSTVYGGTPETEEKKVLEVA</sequence>
<dbReference type="EMBL" id="JBHSCW010000007">
    <property type="protein sequence ID" value="MFC4352453.1"/>
    <property type="molecule type" value="Genomic_DNA"/>
</dbReference>
<evidence type="ECO:0000256" key="5">
    <source>
        <dbReference type="ARBA" id="ARBA00022967"/>
    </source>
</evidence>
<dbReference type="SUPFAM" id="SSF52540">
    <property type="entry name" value="P-loop containing nucleoside triphosphate hydrolases"/>
    <property type="match status" value="1"/>
</dbReference>
<keyword evidence="6" id="KW-0472">Membrane</keyword>
<dbReference type="Pfam" id="PF00005">
    <property type="entry name" value="ABC_tran"/>
    <property type="match status" value="1"/>
</dbReference>
<keyword evidence="4 8" id="KW-0067">ATP-binding</keyword>
<dbReference type="SMART" id="SM00382">
    <property type="entry name" value="AAA"/>
    <property type="match status" value="1"/>
</dbReference>
<dbReference type="InterPro" id="IPR012693">
    <property type="entry name" value="ABC_transpr_PhnC"/>
</dbReference>
<reference evidence="9" key="1">
    <citation type="journal article" date="2019" name="Int. J. Syst. Evol. Microbiol.">
        <title>The Global Catalogue of Microorganisms (GCM) 10K type strain sequencing project: providing services to taxonomists for standard genome sequencing and annotation.</title>
        <authorList>
            <consortium name="The Broad Institute Genomics Platform"/>
            <consortium name="The Broad Institute Genome Sequencing Center for Infectious Disease"/>
            <person name="Wu L."/>
            <person name="Ma J."/>
        </authorList>
    </citation>
    <scope>NUCLEOTIDE SEQUENCE [LARGE SCALE GENOMIC DNA]</scope>
    <source>
        <strain evidence="9">CECT 8472</strain>
    </source>
</reference>
<dbReference type="GO" id="GO:0005524">
    <property type="term" value="F:ATP binding"/>
    <property type="evidence" value="ECO:0007669"/>
    <property type="project" value="UniProtKB-KW"/>
</dbReference>
<evidence type="ECO:0000259" key="7">
    <source>
        <dbReference type="PROSITE" id="PS50893"/>
    </source>
</evidence>
<evidence type="ECO:0000256" key="2">
    <source>
        <dbReference type="ARBA" id="ARBA00022475"/>
    </source>
</evidence>
<dbReference type="CDD" id="cd03256">
    <property type="entry name" value="ABC_PhnC_transporter"/>
    <property type="match status" value="1"/>
</dbReference>
<organism evidence="8 9">
    <name type="scientific">Fodinicurvata halophila</name>
    <dbReference type="NCBI Taxonomy" id="1419723"/>
    <lineage>
        <taxon>Bacteria</taxon>
        <taxon>Pseudomonadati</taxon>
        <taxon>Pseudomonadota</taxon>
        <taxon>Alphaproteobacteria</taxon>
        <taxon>Rhodospirillales</taxon>
        <taxon>Rhodovibrionaceae</taxon>
        <taxon>Fodinicurvata</taxon>
    </lineage>
</organism>
<dbReference type="RefSeq" id="WP_382422805.1">
    <property type="nucleotide sequence ID" value="NZ_JBHSCW010000007.1"/>
</dbReference>
<dbReference type="InterPro" id="IPR017871">
    <property type="entry name" value="ABC_transporter-like_CS"/>
</dbReference>
<evidence type="ECO:0000256" key="3">
    <source>
        <dbReference type="ARBA" id="ARBA00022741"/>
    </source>
</evidence>
<evidence type="ECO:0000313" key="8">
    <source>
        <dbReference type="EMBL" id="MFC4352453.1"/>
    </source>
</evidence>
<dbReference type="InterPro" id="IPR027417">
    <property type="entry name" value="P-loop_NTPase"/>
</dbReference>
<evidence type="ECO:0000256" key="4">
    <source>
        <dbReference type="ARBA" id="ARBA00022840"/>
    </source>
</evidence>
<accession>A0ABV8UPP3</accession>
<evidence type="ECO:0000256" key="6">
    <source>
        <dbReference type="ARBA" id="ARBA00023136"/>
    </source>
</evidence>
<dbReference type="PROSITE" id="PS50893">
    <property type="entry name" value="ABC_TRANSPORTER_2"/>
    <property type="match status" value="1"/>
</dbReference>
<dbReference type="InterPro" id="IPR003593">
    <property type="entry name" value="AAA+_ATPase"/>
</dbReference>
<dbReference type="InterPro" id="IPR050086">
    <property type="entry name" value="MetN_ABC_transporter-like"/>
</dbReference>
<name>A0ABV8UPP3_9PROT</name>
<evidence type="ECO:0000313" key="9">
    <source>
        <dbReference type="Proteomes" id="UP001595799"/>
    </source>
</evidence>
<keyword evidence="1" id="KW-0813">Transport</keyword>
<evidence type="ECO:0000256" key="1">
    <source>
        <dbReference type="ARBA" id="ARBA00022448"/>
    </source>
</evidence>
<comment type="caution">
    <text evidence="8">The sequence shown here is derived from an EMBL/GenBank/DDBJ whole genome shotgun (WGS) entry which is preliminary data.</text>
</comment>
<keyword evidence="2" id="KW-1003">Cell membrane</keyword>
<feature type="domain" description="ABC transporter" evidence="7">
    <location>
        <begin position="2"/>
        <end position="245"/>
    </location>
</feature>
<protein>
    <submittedName>
        <fullName evidence="8">Phosphonate ABC transporter ATP-binding protein</fullName>
    </submittedName>
</protein>
<dbReference type="NCBIfam" id="TIGR02315">
    <property type="entry name" value="ABC_phnC"/>
    <property type="match status" value="1"/>
</dbReference>
<keyword evidence="9" id="KW-1185">Reference proteome</keyword>